<proteinExistence type="predicted"/>
<organism evidence="1 2">
    <name type="scientific">Oryzias melastigma</name>
    <name type="common">Marine medaka</name>
    <dbReference type="NCBI Taxonomy" id="30732"/>
    <lineage>
        <taxon>Eukaryota</taxon>
        <taxon>Metazoa</taxon>
        <taxon>Chordata</taxon>
        <taxon>Craniata</taxon>
        <taxon>Vertebrata</taxon>
        <taxon>Euteleostomi</taxon>
        <taxon>Actinopterygii</taxon>
        <taxon>Neopterygii</taxon>
        <taxon>Teleostei</taxon>
        <taxon>Neoteleostei</taxon>
        <taxon>Acanthomorphata</taxon>
        <taxon>Ovalentaria</taxon>
        <taxon>Atherinomorphae</taxon>
        <taxon>Beloniformes</taxon>
        <taxon>Adrianichthyidae</taxon>
        <taxon>Oryziinae</taxon>
        <taxon>Oryzias</taxon>
    </lineage>
</organism>
<reference evidence="1" key="1">
    <citation type="journal article" name="BMC Genomics">
        <title>Long-read sequencing and de novo genome assembly of marine medaka (Oryzias melastigma).</title>
        <authorList>
            <person name="Liang P."/>
            <person name="Saqib H.S.A."/>
            <person name="Ni X."/>
            <person name="Shen Y."/>
        </authorList>
    </citation>
    <scope>NUCLEOTIDE SEQUENCE</scope>
    <source>
        <strain evidence="1">Bigg-433</strain>
    </source>
</reference>
<sequence length="114" mass="11979">MQPGQISPRVRVWTAAGVQESVLAVVIISEEDVERKKPLGEEGRGVGGGGGEAVILQVQSQPKWSRGLMQCNSTPQRCSALHPGHRAGLLPEQLLNPFSVLCVTEKRGGGGGGL</sequence>
<dbReference type="Proteomes" id="UP000646548">
    <property type="component" value="Unassembled WGS sequence"/>
</dbReference>
<comment type="caution">
    <text evidence="1">The sequence shown here is derived from an EMBL/GenBank/DDBJ whole genome shotgun (WGS) entry which is preliminary data.</text>
</comment>
<protein>
    <submittedName>
        <fullName evidence="1">Uncharacterized protein</fullName>
    </submittedName>
</protein>
<evidence type="ECO:0000313" key="2">
    <source>
        <dbReference type="Proteomes" id="UP000646548"/>
    </source>
</evidence>
<dbReference type="AlphaFoldDB" id="A0A834C7B7"/>
<dbReference type="EMBL" id="WKFB01000321">
    <property type="protein sequence ID" value="KAF6726688.1"/>
    <property type="molecule type" value="Genomic_DNA"/>
</dbReference>
<accession>A0A834C7B7</accession>
<evidence type="ECO:0000313" key="1">
    <source>
        <dbReference type="EMBL" id="KAF6726688.1"/>
    </source>
</evidence>
<gene>
    <name evidence="1" type="ORF">FQA47_001999</name>
</gene>
<name>A0A834C7B7_ORYME</name>